<dbReference type="RefSeq" id="WP_076590159.1">
    <property type="nucleotide sequence ID" value="NZ_JABEYA020000004.1"/>
</dbReference>
<dbReference type="Proteomes" id="UP001238540">
    <property type="component" value="Unassembled WGS sequence"/>
</dbReference>
<organism evidence="1 2">
    <name type="scientific">Vibrio ostreicida</name>
    <dbReference type="NCBI Taxonomy" id="526588"/>
    <lineage>
        <taxon>Bacteria</taxon>
        <taxon>Pseudomonadati</taxon>
        <taxon>Pseudomonadota</taxon>
        <taxon>Gammaproteobacteria</taxon>
        <taxon>Vibrionales</taxon>
        <taxon>Vibrionaceae</taxon>
        <taxon>Vibrio</taxon>
    </lineage>
</organism>
<keyword evidence="2" id="KW-1185">Reference proteome</keyword>
<name>A0ABT8BZX1_9VIBR</name>
<evidence type="ECO:0000313" key="1">
    <source>
        <dbReference type="EMBL" id="MDN3611931.1"/>
    </source>
</evidence>
<proteinExistence type="predicted"/>
<gene>
    <name evidence="1" type="ORF">QWZ16_20275</name>
</gene>
<comment type="caution">
    <text evidence="1">The sequence shown here is derived from an EMBL/GenBank/DDBJ whole genome shotgun (WGS) entry which is preliminary data.</text>
</comment>
<protein>
    <submittedName>
        <fullName evidence="1">Uncharacterized protein</fullName>
    </submittedName>
</protein>
<sequence>MDNQQALYNGYFKAQDRFLEQHTPCGFEPDVIHDYIHWALTLSSVYERGEENENPLLCEFYLRQVYFHLLDAIQDALRSRTFRRVCLDAVHTPLFSLKRYYDQWENGDIKFIELQHQLQRLRTPLD</sequence>
<evidence type="ECO:0000313" key="2">
    <source>
        <dbReference type="Proteomes" id="UP001238540"/>
    </source>
</evidence>
<dbReference type="EMBL" id="JAUFQC010000027">
    <property type="protein sequence ID" value="MDN3611931.1"/>
    <property type="molecule type" value="Genomic_DNA"/>
</dbReference>
<reference evidence="2" key="1">
    <citation type="journal article" date="2019" name="Int. J. Syst. Evol. Microbiol.">
        <title>The Global Catalogue of Microorganisms (GCM) 10K type strain sequencing project: providing services to taxonomists for standard genome sequencing and annotation.</title>
        <authorList>
            <consortium name="The Broad Institute Genomics Platform"/>
            <consortium name="The Broad Institute Genome Sequencing Center for Infectious Disease"/>
            <person name="Wu L."/>
            <person name="Ma J."/>
        </authorList>
    </citation>
    <scope>NUCLEOTIDE SEQUENCE [LARGE SCALE GENOMIC DNA]</scope>
    <source>
        <strain evidence="2">CECT 7398</strain>
    </source>
</reference>
<accession>A0ABT8BZX1</accession>